<organism evidence="2 3">
    <name type="scientific">Dryococelus australis</name>
    <dbReference type="NCBI Taxonomy" id="614101"/>
    <lineage>
        <taxon>Eukaryota</taxon>
        <taxon>Metazoa</taxon>
        <taxon>Ecdysozoa</taxon>
        <taxon>Arthropoda</taxon>
        <taxon>Hexapoda</taxon>
        <taxon>Insecta</taxon>
        <taxon>Pterygota</taxon>
        <taxon>Neoptera</taxon>
        <taxon>Polyneoptera</taxon>
        <taxon>Phasmatodea</taxon>
        <taxon>Verophasmatodea</taxon>
        <taxon>Anareolatae</taxon>
        <taxon>Phasmatidae</taxon>
        <taxon>Eurycanthinae</taxon>
        <taxon>Dryococelus</taxon>
    </lineage>
</organism>
<protein>
    <submittedName>
        <fullName evidence="2">Uncharacterized protein</fullName>
    </submittedName>
</protein>
<comment type="caution">
    <text evidence="2">The sequence shown here is derived from an EMBL/GenBank/DDBJ whole genome shotgun (WGS) entry which is preliminary data.</text>
</comment>
<evidence type="ECO:0000256" key="1">
    <source>
        <dbReference type="SAM" id="MobiDB-lite"/>
    </source>
</evidence>
<dbReference type="EMBL" id="JARBHB010000001">
    <property type="protein sequence ID" value="KAJ8895576.1"/>
    <property type="molecule type" value="Genomic_DNA"/>
</dbReference>
<gene>
    <name evidence="2" type="ORF">PR048_000912</name>
</gene>
<name>A0ABQ9IG16_9NEOP</name>
<proteinExistence type="predicted"/>
<keyword evidence="3" id="KW-1185">Reference proteome</keyword>
<accession>A0ABQ9IG16</accession>
<reference evidence="2 3" key="1">
    <citation type="submission" date="2023-02" db="EMBL/GenBank/DDBJ databases">
        <title>LHISI_Scaffold_Assembly.</title>
        <authorList>
            <person name="Stuart O.P."/>
            <person name="Cleave R."/>
            <person name="Magrath M.J.L."/>
            <person name="Mikheyev A.S."/>
        </authorList>
    </citation>
    <scope>NUCLEOTIDE SEQUENCE [LARGE SCALE GENOMIC DNA]</scope>
    <source>
        <strain evidence="2">Daus_M_001</strain>
        <tissue evidence="2">Leg muscle</tissue>
    </source>
</reference>
<evidence type="ECO:0000313" key="2">
    <source>
        <dbReference type="EMBL" id="KAJ8895576.1"/>
    </source>
</evidence>
<sequence length="360" mass="40028">MKECVFPGRTCAGAAAAAAGLTGVGVPQVRSTPYNGTTRRGWLWQYKSSEEAAFLPSSCHALSWMSIVSALEHYPHCAERRRTQEFSPRERLTAPPFLGPAFISEVLRTDKGWNEARMEQRRNEKSRETGYPRENPADKRHHPARFPLAKIPEGTLPVIEPGSPWWEASRLTALRYEAVAVSLASLFLIITTPTATSAAFPKCEDPEDPAGNRTQFRFDRRRVVLTATPSGLLRNDSALFNTNTCKFTYYSPFALTSHFSEALLKTLLCSARSYLPLFAVRLRAAPERKVGGKQEIPEKTLPTSGIVRHDSHLRKSGSDPAGNQSRFAQVRGEWSNHYSTATPPSWQSLVKINKGNEAVT</sequence>
<dbReference type="Proteomes" id="UP001159363">
    <property type="component" value="Chromosome 1"/>
</dbReference>
<feature type="region of interest" description="Disordered" evidence="1">
    <location>
        <begin position="114"/>
        <end position="144"/>
    </location>
</feature>
<feature type="compositionally biased region" description="Basic and acidic residues" evidence="1">
    <location>
        <begin position="114"/>
        <end position="138"/>
    </location>
</feature>
<evidence type="ECO:0000313" key="3">
    <source>
        <dbReference type="Proteomes" id="UP001159363"/>
    </source>
</evidence>
<feature type="region of interest" description="Disordered" evidence="1">
    <location>
        <begin position="291"/>
        <end position="324"/>
    </location>
</feature>